<dbReference type="InterPro" id="IPR036909">
    <property type="entry name" value="Cyt_c-like_dom_sf"/>
</dbReference>
<evidence type="ECO:0000259" key="7">
    <source>
        <dbReference type="PROSITE" id="PS51007"/>
    </source>
</evidence>
<keyword evidence="3 6" id="KW-0479">Metal-binding</keyword>
<dbReference type="Proteomes" id="UP000051213">
    <property type="component" value="Unassembled WGS sequence"/>
</dbReference>
<comment type="caution">
    <text evidence="8">The sequence shown here is derived from an EMBL/GenBank/DDBJ whole genome shotgun (WGS) entry which is preliminary data.</text>
</comment>
<dbReference type="PROSITE" id="PS51007">
    <property type="entry name" value="CYTC"/>
    <property type="match status" value="1"/>
</dbReference>
<dbReference type="AlphaFoldDB" id="A0A0R2TWD5"/>
<dbReference type="InterPro" id="IPR002323">
    <property type="entry name" value="Cyt_CIE"/>
</dbReference>
<dbReference type="PANTHER" id="PTHR40942:SF4">
    <property type="entry name" value="CYTOCHROME C5"/>
    <property type="match status" value="1"/>
</dbReference>
<dbReference type="Pfam" id="PF13442">
    <property type="entry name" value="Cytochrome_CBB3"/>
    <property type="match status" value="1"/>
</dbReference>
<dbReference type="InterPro" id="IPR009056">
    <property type="entry name" value="Cyt_c-like_dom"/>
</dbReference>
<dbReference type="Gene3D" id="1.10.760.10">
    <property type="entry name" value="Cytochrome c-like domain"/>
    <property type="match status" value="1"/>
</dbReference>
<evidence type="ECO:0000313" key="8">
    <source>
        <dbReference type="EMBL" id="KRO91461.1"/>
    </source>
</evidence>
<reference evidence="8 9" key="1">
    <citation type="submission" date="2015-10" db="EMBL/GenBank/DDBJ databases">
        <title>Metagenome-Assembled Genomes uncover a global brackish microbiome.</title>
        <authorList>
            <person name="Hugerth L.W."/>
            <person name="Larsson J."/>
            <person name="Alneberg J."/>
            <person name="Lindh M.V."/>
            <person name="Legrand C."/>
            <person name="Pinhassi J."/>
            <person name="Andersson A.F."/>
        </authorList>
    </citation>
    <scope>NUCLEOTIDE SEQUENCE [LARGE SCALE GENOMIC DNA]</scope>
    <source>
        <strain evidence="8">BACL26 MAG-121220-bin70</strain>
    </source>
</reference>
<evidence type="ECO:0000256" key="3">
    <source>
        <dbReference type="ARBA" id="ARBA00022723"/>
    </source>
</evidence>
<evidence type="ECO:0000256" key="4">
    <source>
        <dbReference type="ARBA" id="ARBA00022982"/>
    </source>
</evidence>
<dbReference type="GO" id="GO:0020037">
    <property type="term" value="F:heme binding"/>
    <property type="evidence" value="ECO:0007669"/>
    <property type="project" value="InterPro"/>
</dbReference>
<feature type="domain" description="Cytochrome c" evidence="7">
    <location>
        <begin position="67"/>
        <end position="147"/>
    </location>
</feature>
<proteinExistence type="predicted"/>
<dbReference type="GO" id="GO:0009055">
    <property type="term" value="F:electron transfer activity"/>
    <property type="evidence" value="ECO:0007669"/>
    <property type="project" value="InterPro"/>
</dbReference>
<dbReference type="PRINTS" id="PR00607">
    <property type="entry name" value="CYTCHROMECIE"/>
</dbReference>
<dbReference type="GO" id="GO:0005506">
    <property type="term" value="F:iron ion binding"/>
    <property type="evidence" value="ECO:0007669"/>
    <property type="project" value="InterPro"/>
</dbReference>
<protein>
    <submittedName>
        <fullName evidence="8">Cytochrome C</fullName>
    </submittedName>
</protein>
<dbReference type="EMBL" id="LICA01000499">
    <property type="protein sequence ID" value="KRO91461.1"/>
    <property type="molecule type" value="Genomic_DNA"/>
</dbReference>
<evidence type="ECO:0000256" key="1">
    <source>
        <dbReference type="ARBA" id="ARBA00022448"/>
    </source>
</evidence>
<dbReference type="PANTHER" id="PTHR40942">
    <property type="match status" value="1"/>
</dbReference>
<evidence type="ECO:0000256" key="5">
    <source>
        <dbReference type="ARBA" id="ARBA00023004"/>
    </source>
</evidence>
<evidence type="ECO:0000256" key="2">
    <source>
        <dbReference type="ARBA" id="ARBA00022617"/>
    </source>
</evidence>
<accession>A0A0R2TWD5</accession>
<dbReference type="SUPFAM" id="SSF46626">
    <property type="entry name" value="Cytochrome c"/>
    <property type="match status" value="1"/>
</dbReference>
<name>A0A0R2TWD5_9GAMM</name>
<keyword evidence="5 6" id="KW-0408">Iron</keyword>
<keyword evidence="2 6" id="KW-0349">Heme</keyword>
<keyword evidence="4" id="KW-0249">Electron transport</keyword>
<evidence type="ECO:0000313" key="9">
    <source>
        <dbReference type="Proteomes" id="UP000051213"/>
    </source>
</evidence>
<sequence length="148" mass="15549">MESLMSQPNLVLVFVATSLLLWGCSSNDEGLTLTANQEQQVAERIAPAGYVVMEGQVVSSSSAASSVSGRSGDDIYSTNCMACHNSGVAGAPRYGDVSAWASRLEQGIETVYANAINGIRAMPARGTCMTCSDDEVKSAIDYILVNSK</sequence>
<keyword evidence="1" id="KW-0813">Transport</keyword>
<organism evidence="8 9">
    <name type="scientific">SAR92 bacterium BACL26 MAG-121220-bin70</name>
    <dbReference type="NCBI Taxonomy" id="1655626"/>
    <lineage>
        <taxon>Bacteria</taxon>
        <taxon>Pseudomonadati</taxon>
        <taxon>Pseudomonadota</taxon>
        <taxon>Gammaproteobacteria</taxon>
        <taxon>Cellvibrionales</taxon>
        <taxon>Porticoccaceae</taxon>
        <taxon>SAR92 clade</taxon>
    </lineage>
</organism>
<evidence type="ECO:0000256" key="6">
    <source>
        <dbReference type="PROSITE-ProRule" id="PRU00433"/>
    </source>
</evidence>
<gene>
    <name evidence="8" type="ORF">ABS24_03500</name>
</gene>